<keyword evidence="6 8" id="KW-0030">Aminoacyl-tRNA synthetase</keyword>
<evidence type="ECO:0000256" key="7">
    <source>
        <dbReference type="ARBA" id="ARBA00049339"/>
    </source>
</evidence>
<keyword evidence="8" id="KW-0963">Cytoplasm</keyword>
<dbReference type="SUPFAM" id="SSF47323">
    <property type="entry name" value="Anticodon-binding domain of a subclass of class I aminoacyl-tRNA synthetases"/>
    <property type="match status" value="1"/>
</dbReference>
<dbReference type="SMART" id="SM01016">
    <property type="entry name" value="Arg_tRNA_synt_N"/>
    <property type="match status" value="1"/>
</dbReference>
<comment type="subcellular location">
    <subcellularLocation>
        <location evidence="8">Cytoplasm</location>
    </subcellularLocation>
</comment>
<evidence type="ECO:0000256" key="8">
    <source>
        <dbReference type="HAMAP-Rule" id="MF_00123"/>
    </source>
</evidence>
<dbReference type="Pfam" id="PF03485">
    <property type="entry name" value="Arg_tRNA_synt_N"/>
    <property type="match status" value="1"/>
</dbReference>
<dbReference type="SMART" id="SM00836">
    <property type="entry name" value="DALR_1"/>
    <property type="match status" value="1"/>
</dbReference>
<evidence type="ECO:0000259" key="11">
    <source>
        <dbReference type="SMART" id="SM01016"/>
    </source>
</evidence>
<comment type="catalytic activity">
    <reaction evidence="7 8">
        <text>tRNA(Arg) + L-arginine + ATP = L-arginyl-tRNA(Arg) + AMP + diphosphate</text>
        <dbReference type="Rhea" id="RHEA:20301"/>
        <dbReference type="Rhea" id="RHEA-COMP:9658"/>
        <dbReference type="Rhea" id="RHEA-COMP:9673"/>
        <dbReference type="ChEBI" id="CHEBI:30616"/>
        <dbReference type="ChEBI" id="CHEBI:32682"/>
        <dbReference type="ChEBI" id="CHEBI:33019"/>
        <dbReference type="ChEBI" id="CHEBI:78442"/>
        <dbReference type="ChEBI" id="CHEBI:78513"/>
        <dbReference type="ChEBI" id="CHEBI:456215"/>
        <dbReference type="EC" id="6.1.1.19"/>
    </reaction>
</comment>
<keyword evidence="2 8" id="KW-0436">Ligase</keyword>
<evidence type="ECO:0000259" key="10">
    <source>
        <dbReference type="SMART" id="SM00836"/>
    </source>
</evidence>
<dbReference type="Gene3D" id="1.10.730.10">
    <property type="entry name" value="Isoleucyl-tRNA Synthetase, Domain 1"/>
    <property type="match status" value="1"/>
</dbReference>
<keyword evidence="5 8" id="KW-0648">Protein biosynthesis</keyword>
<accession>A0ABU0YL61</accession>
<evidence type="ECO:0000256" key="9">
    <source>
        <dbReference type="RuleBase" id="RU363038"/>
    </source>
</evidence>
<dbReference type="Proteomes" id="UP001230156">
    <property type="component" value="Unassembled WGS sequence"/>
</dbReference>
<dbReference type="SUPFAM" id="SSF52374">
    <property type="entry name" value="Nucleotidylyl transferase"/>
    <property type="match status" value="1"/>
</dbReference>
<dbReference type="PANTHER" id="PTHR11956:SF5">
    <property type="entry name" value="ARGININE--TRNA LIGASE, CYTOPLASMIC"/>
    <property type="match status" value="1"/>
</dbReference>
<comment type="similarity">
    <text evidence="1 8 9">Belongs to the class-I aminoacyl-tRNA synthetase family.</text>
</comment>
<keyword evidence="4 8" id="KW-0067">ATP-binding</keyword>
<dbReference type="InterPro" id="IPR005148">
    <property type="entry name" value="Arg-tRNA-synth_N"/>
</dbReference>
<reference evidence="13" key="1">
    <citation type="submission" date="2023-08" db="EMBL/GenBank/DDBJ databases">
        <title>Rhodospirillaceae gen. nov., a novel taxon isolated from the Yangtze River Yuezi River estuary sludge.</title>
        <authorList>
            <person name="Ruan L."/>
        </authorList>
    </citation>
    <scope>NUCLEOTIDE SEQUENCE [LARGE SCALE GENOMIC DNA]</scope>
    <source>
        <strain evidence="13">R-7</strain>
    </source>
</reference>
<dbReference type="Gene3D" id="3.40.50.620">
    <property type="entry name" value="HUPs"/>
    <property type="match status" value="1"/>
</dbReference>
<keyword evidence="13" id="KW-1185">Reference proteome</keyword>
<dbReference type="RefSeq" id="WP_379955301.1">
    <property type="nucleotide sequence ID" value="NZ_JAUYVI010000003.1"/>
</dbReference>
<dbReference type="Gene3D" id="3.30.1360.70">
    <property type="entry name" value="Arginyl tRNA synthetase N-terminal domain"/>
    <property type="match status" value="1"/>
</dbReference>
<evidence type="ECO:0000256" key="5">
    <source>
        <dbReference type="ARBA" id="ARBA00022917"/>
    </source>
</evidence>
<dbReference type="CDD" id="cd00671">
    <property type="entry name" value="ArgRS_core"/>
    <property type="match status" value="1"/>
</dbReference>
<dbReference type="Pfam" id="PF05746">
    <property type="entry name" value="DALR_1"/>
    <property type="match status" value="1"/>
</dbReference>
<dbReference type="NCBIfam" id="TIGR00456">
    <property type="entry name" value="argS"/>
    <property type="match status" value="1"/>
</dbReference>
<keyword evidence="3 8" id="KW-0547">Nucleotide-binding</keyword>
<feature type="short sequence motif" description="'HIGH' region" evidence="8">
    <location>
        <begin position="123"/>
        <end position="133"/>
    </location>
</feature>
<organism evidence="12 13">
    <name type="scientific">Dongia sedimenti</name>
    <dbReference type="NCBI Taxonomy" id="3064282"/>
    <lineage>
        <taxon>Bacteria</taxon>
        <taxon>Pseudomonadati</taxon>
        <taxon>Pseudomonadota</taxon>
        <taxon>Alphaproteobacteria</taxon>
        <taxon>Rhodospirillales</taxon>
        <taxon>Dongiaceae</taxon>
        <taxon>Dongia</taxon>
    </lineage>
</organism>
<dbReference type="InterPro" id="IPR001278">
    <property type="entry name" value="Arg-tRNA-ligase"/>
</dbReference>
<evidence type="ECO:0000313" key="12">
    <source>
        <dbReference type="EMBL" id="MDQ7247860.1"/>
    </source>
</evidence>
<dbReference type="Pfam" id="PF00750">
    <property type="entry name" value="tRNA-synt_1d"/>
    <property type="match status" value="1"/>
</dbReference>
<dbReference type="InterPro" id="IPR009080">
    <property type="entry name" value="tRNAsynth_Ia_anticodon-bd"/>
</dbReference>
<dbReference type="HAMAP" id="MF_00123">
    <property type="entry name" value="Arg_tRNA_synth"/>
    <property type="match status" value="1"/>
</dbReference>
<dbReference type="EC" id="6.1.1.19" evidence="8"/>
<comment type="caution">
    <text evidence="12">The sequence shown here is derived from an EMBL/GenBank/DDBJ whole genome shotgun (WGS) entry which is preliminary data.</text>
</comment>
<evidence type="ECO:0000256" key="1">
    <source>
        <dbReference type="ARBA" id="ARBA00005594"/>
    </source>
</evidence>
<gene>
    <name evidence="8 12" type="primary">argS</name>
    <name evidence="12" type="ORF">Q8A70_09290</name>
</gene>
<dbReference type="PANTHER" id="PTHR11956">
    <property type="entry name" value="ARGINYL-TRNA SYNTHETASE"/>
    <property type="match status" value="1"/>
</dbReference>
<feature type="domain" description="Arginyl tRNA synthetase N-terminal" evidence="11">
    <location>
        <begin position="2"/>
        <end position="87"/>
    </location>
</feature>
<comment type="subunit">
    <text evidence="8">Monomer.</text>
</comment>
<evidence type="ECO:0000256" key="3">
    <source>
        <dbReference type="ARBA" id="ARBA00022741"/>
    </source>
</evidence>
<dbReference type="InterPro" id="IPR036695">
    <property type="entry name" value="Arg-tRNA-synth_N_sf"/>
</dbReference>
<dbReference type="InterPro" id="IPR035684">
    <property type="entry name" value="ArgRS_core"/>
</dbReference>
<evidence type="ECO:0000313" key="13">
    <source>
        <dbReference type="Proteomes" id="UP001230156"/>
    </source>
</evidence>
<evidence type="ECO:0000256" key="2">
    <source>
        <dbReference type="ARBA" id="ARBA00022598"/>
    </source>
</evidence>
<dbReference type="SUPFAM" id="SSF55190">
    <property type="entry name" value="Arginyl-tRNA synthetase (ArgRS), N-terminal 'additional' domain"/>
    <property type="match status" value="1"/>
</dbReference>
<dbReference type="GO" id="GO:0004814">
    <property type="term" value="F:arginine-tRNA ligase activity"/>
    <property type="evidence" value="ECO:0007669"/>
    <property type="project" value="UniProtKB-EC"/>
</dbReference>
<proteinExistence type="inferred from homology"/>
<dbReference type="EMBL" id="JAUYVI010000003">
    <property type="protein sequence ID" value="MDQ7247860.1"/>
    <property type="molecule type" value="Genomic_DNA"/>
</dbReference>
<dbReference type="InterPro" id="IPR008909">
    <property type="entry name" value="DALR_anticod-bd"/>
</dbReference>
<name>A0ABU0YL61_9PROT</name>
<dbReference type="PRINTS" id="PR01038">
    <property type="entry name" value="TRNASYNTHARG"/>
</dbReference>
<evidence type="ECO:0000256" key="4">
    <source>
        <dbReference type="ARBA" id="ARBA00022840"/>
    </source>
</evidence>
<evidence type="ECO:0000256" key="6">
    <source>
        <dbReference type="ARBA" id="ARBA00023146"/>
    </source>
</evidence>
<dbReference type="InterPro" id="IPR014729">
    <property type="entry name" value="Rossmann-like_a/b/a_fold"/>
</dbReference>
<protein>
    <recommendedName>
        <fullName evidence="8">Arginine--tRNA ligase</fullName>
        <ecNumber evidence="8">6.1.1.19</ecNumber>
    </recommendedName>
    <alternativeName>
        <fullName evidence="8">Arginyl-tRNA synthetase</fullName>
        <shortName evidence="8">ArgRS</shortName>
    </alternativeName>
</protein>
<feature type="domain" description="DALR anticodon binding" evidence="10">
    <location>
        <begin position="472"/>
        <end position="587"/>
    </location>
</feature>
<sequence>MSSLSNLLSEIVGRVFAAEGLDAVFGKVTLSNRPDLAQFQCNGALAAAKASKQPPRAIAEKIAARLKADPIFREVSLAGPGFINLNLADDHLAREMNRIHADARLGVSPRATPRTVVLDYGGANIAKPMHVGHLRAGIIGDSLRRIYKFAGDETIGDVHLGDWGLQMGMLISELALRRPDLPYFDKSFTGPYPKESPVTLAELEEMYPKASGDSKADPARMELSRQATAELQDGRPGYRALWQHFFDISVVALRRDYGNLGVHFDLWKGEAIVHDLIAPMIADMKKKGLVEESDGAEIVRVAEPTDKHEIPPVILVKSDGAFMYATTDLATIVDRVKCQNPDLSIYVVDHRQGLHFVQVFRAAKKAGINGKGELVHLGYGTMNGTDGKPFKTRAGGVMRLDDLYQMVTDEAMKKLDEHEIGSDYEAAEKLDIAHKVGVAALKFADLSNNPIANYVFDLDRFSSFEGKTGPYLLYAAVRVKSLLRKAREQNDTPGTILPPEPGERDLMLALGQLPDAIETAYADLAPNKIADFAFTLAQTFSAYYANFHILSETDTGIRRSRLAIAELVLKELELCLELLGIATPDRM</sequence>